<accession>A0A1A9UV48</accession>
<keyword evidence="1" id="KW-0472">Membrane</keyword>
<dbReference type="AlphaFoldDB" id="A0A1A9UV48"/>
<keyword evidence="1" id="KW-1133">Transmembrane helix</keyword>
<reference evidence="2" key="1">
    <citation type="submission" date="2020-05" db="UniProtKB">
        <authorList>
            <consortium name="EnsemblMetazoa"/>
        </authorList>
    </citation>
    <scope>IDENTIFICATION</scope>
    <source>
        <strain evidence="2">TTRI</strain>
    </source>
</reference>
<keyword evidence="3" id="KW-1185">Reference proteome</keyword>
<dbReference type="EnsemblMetazoa" id="GAUT016649-RA">
    <property type="protein sequence ID" value="GAUT016649-PA"/>
    <property type="gene ID" value="GAUT016649"/>
</dbReference>
<feature type="transmembrane region" description="Helical" evidence="1">
    <location>
        <begin position="26"/>
        <end position="47"/>
    </location>
</feature>
<evidence type="ECO:0000256" key="1">
    <source>
        <dbReference type="SAM" id="Phobius"/>
    </source>
</evidence>
<sequence length="111" mass="12530">MANNWQNFNRARRASHHVSRFHKKDFCVCAVIAVAIVISFLSVIIFLPDKFLPITGDCKNMILTDRLFKFTTLLQSLAAAYSSSRSLVTNNYAIALLIEGSVRKECTGRYV</sequence>
<name>A0A1A9UV48_GLOAU</name>
<evidence type="ECO:0000313" key="2">
    <source>
        <dbReference type="EnsemblMetazoa" id="GAUT016649-PA"/>
    </source>
</evidence>
<proteinExistence type="predicted"/>
<protein>
    <submittedName>
        <fullName evidence="2">Uncharacterized protein</fullName>
    </submittedName>
</protein>
<dbReference type="Proteomes" id="UP000078200">
    <property type="component" value="Unassembled WGS sequence"/>
</dbReference>
<keyword evidence="1" id="KW-0812">Transmembrane</keyword>
<dbReference type="VEuPathDB" id="VectorBase:GAUT016649"/>
<organism evidence="2 3">
    <name type="scientific">Glossina austeni</name>
    <name type="common">Savannah tsetse fly</name>
    <dbReference type="NCBI Taxonomy" id="7395"/>
    <lineage>
        <taxon>Eukaryota</taxon>
        <taxon>Metazoa</taxon>
        <taxon>Ecdysozoa</taxon>
        <taxon>Arthropoda</taxon>
        <taxon>Hexapoda</taxon>
        <taxon>Insecta</taxon>
        <taxon>Pterygota</taxon>
        <taxon>Neoptera</taxon>
        <taxon>Endopterygota</taxon>
        <taxon>Diptera</taxon>
        <taxon>Brachycera</taxon>
        <taxon>Muscomorpha</taxon>
        <taxon>Hippoboscoidea</taxon>
        <taxon>Glossinidae</taxon>
        <taxon>Glossina</taxon>
    </lineage>
</organism>
<evidence type="ECO:0000313" key="3">
    <source>
        <dbReference type="Proteomes" id="UP000078200"/>
    </source>
</evidence>